<dbReference type="EMBL" id="CP001619">
    <property type="protein sequence ID" value="ACT96704.1"/>
    <property type="molecule type" value="Genomic_DNA"/>
</dbReference>
<accession>C6VVH4</accession>
<organism evidence="1 2">
    <name type="scientific">Dyadobacter fermentans (strain ATCC 700827 / DSM 18053 / CIP 107007 / KCTC 52180 / NS114)</name>
    <dbReference type="NCBI Taxonomy" id="471854"/>
    <lineage>
        <taxon>Bacteria</taxon>
        <taxon>Pseudomonadati</taxon>
        <taxon>Bacteroidota</taxon>
        <taxon>Cytophagia</taxon>
        <taxon>Cytophagales</taxon>
        <taxon>Spirosomataceae</taxon>
        <taxon>Dyadobacter</taxon>
    </lineage>
</organism>
<dbReference type="InterPro" id="IPR021508">
    <property type="entry name" value="Gp17-like"/>
</dbReference>
<dbReference type="InterPro" id="IPR053745">
    <property type="entry name" value="Viral_Tail_Comp_sf"/>
</dbReference>
<dbReference type="Proteomes" id="UP000002011">
    <property type="component" value="Chromosome"/>
</dbReference>
<dbReference type="AlphaFoldDB" id="C6VVH4"/>
<dbReference type="RefSeq" id="WP_015814944.1">
    <property type="nucleotide sequence ID" value="NC_013037.1"/>
</dbReference>
<dbReference type="HOGENOM" id="CLU_1956108_0_0_10"/>
<gene>
    <name evidence="1" type="ordered locus">Dfer_5513</name>
</gene>
<evidence type="ECO:0008006" key="3">
    <source>
        <dbReference type="Google" id="ProtNLM"/>
    </source>
</evidence>
<evidence type="ECO:0000313" key="1">
    <source>
        <dbReference type="EMBL" id="ACT96704.1"/>
    </source>
</evidence>
<evidence type="ECO:0000313" key="2">
    <source>
        <dbReference type="Proteomes" id="UP000002011"/>
    </source>
</evidence>
<name>C6VVH4_DYAFD</name>
<dbReference type="eggNOG" id="ENOG502ZS76">
    <property type="taxonomic scope" value="Bacteria"/>
</dbReference>
<dbReference type="Gene3D" id="3.30.2000.30">
    <property type="match status" value="1"/>
</dbReference>
<dbReference type="STRING" id="471854.Dfer_5513"/>
<protein>
    <recommendedName>
        <fullName evidence="3">DUF3168 domain-containing protein</fullName>
    </recommendedName>
</protein>
<reference evidence="1 2" key="1">
    <citation type="journal article" date="2009" name="Stand. Genomic Sci.">
        <title>Complete genome sequence of Dyadobacter fermentans type strain (NS114).</title>
        <authorList>
            <person name="Lang E."/>
            <person name="Lapidus A."/>
            <person name="Chertkov O."/>
            <person name="Brettin T."/>
            <person name="Detter J.C."/>
            <person name="Han C."/>
            <person name="Copeland A."/>
            <person name="Glavina Del Rio T."/>
            <person name="Nolan M."/>
            <person name="Chen F."/>
            <person name="Lucas S."/>
            <person name="Tice H."/>
            <person name="Cheng J.F."/>
            <person name="Land M."/>
            <person name="Hauser L."/>
            <person name="Chang Y.J."/>
            <person name="Jeffries C.D."/>
            <person name="Kopitz M."/>
            <person name="Bruce D."/>
            <person name="Goodwin L."/>
            <person name="Pitluck S."/>
            <person name="Ovchinnikova G."/>
            <person name="Pati A."/>
            <person name="Ivanova N."/>
            <person name="Mavrommatis K."/>
            <person name="Chen A."/>
            <person name="Palaniappan K."/>
            <person name="Chain P."/>
            <person name="Bristow J."/>
            <person name="Eisen J.A."/>
            <person name="Markowitz V."/>
            <person name="Hugenholtz P."/>
            <person name="Goker M."/>
            <person name="Rohde M."/>
            <person name="Kyrpides N.C."/>
            <person name="Klenk H.P."/>
        </authorList>
    </citation>
    <scope>NUCLEOTIDE SEQUENCE [LARGE SCALE GENOMIC DNA]</scope>
    <source>
        <strain evidence="2">ATCC 700827 / DSM 18053 / CIP 107007 / KCTC 52180 / NS114</strain>
    </source>
</reference>
<sequence length="128" mass="13737">MITRAFIQKLLATSFVTSLVGSRIYPNVIKENATLPAVYVFADGMEDESCYDPESTKNGSVEIGVYAGSYAEASNVMSAIRLSLDKFSGVVSGVGIVIMSGQEVTDGFDEKLKAHIKVVEYSALAEAR</sequence>
<dbReference type="KEGG" id="dfe:Dfer_5513"/>
<proteinExistence type="predicted"/>
<keyword evidence="2" id="KW-1185">Reference proteome</keyword>
<dbReference type="Pfam" id="PF11367">
    <property type="entry name" value="Tail_completion_gp17"/>
    <property type="match status" value="1"/>
</dbReference>